<comment type="caution">
    <text evidence="1">The sequence shown here is derived from an EMBL/GenBank/DDBJ whole genome shotgun (WGS) entry which is preliminary data.</text>
</comment>
<dbReference type="EMBL" id="JALNTZ010000002">
    <property type="protein sequence ID" value="KAJ3663131.1"/>
    <property type="molecule type" value="Genomic_DNA"/>
</dbReference>
<reference evidence="1" key="1">
    <citation type="journal article" date="2023" name="G3 (Bethesda)">
        <title>Whole genome assemblies of Zophobas morio and Tenebrio molitor.</title>
        <authorList>
            <person name="Kaur S."/>
            <person name="Stinson S.A."/>
            <person name="diCenzo G.C."/>
        </authorList>
    </citation>
    <scope>NUCLEOTIDE SEQUENCE</scope>
    <source>
        <strain evidence="1">QUZm001</strain>
    </source>
</reference>
<evidence type="ECO:0000313" key="2">
    <source>
        <dbReference type="Proteomes" id="UP001168821"/>
    </source>
</evidence>
<protein>
    <submittedName>
        <fullName evidence="1">Uncharacterized protein</fullName>
    </submittedName>
</protein>
<proteinExistence type="predicted"/>
<dbReference type="Proteomes" id="UP001168821">
    <property type="component" value="Unassembled WGS sequence"/>
</dbReference>
<dbReference type="AlphaFoldDB" id="A0AA38IZA3"/>
<keyword evidence="2" id="KW-1185">Reference proteome</keyword>
<name>A0AA38IZA3_9CUCU</name>
<evidence type="ECO:0000313" key="1">
    <source>
        <dbReference type="EMBL" id="KAJ3663131.1"/>
    </source>
</evidence>
<accession>A0AA38IZA3</accession>
<organism evidence="1 2">
    <name type="scientific">Zophobas morio</name>
    <dbReference type="NCBI Taxonomy" id="2755281"/>
    <lineage>
        <taxon>Eukaryota</taxon>
        <taxon>Metazoa</taxon>
        <taxon>Ecdysozoa</taxon>
        <taxon>Arthropoda</taxon>
        <taxon>Hexapoda</taxon>
        <taxon>Insecta</taxon>
        <taxon>Pterygota</taxon>
        <taxon>Neoptera</taxon>
        <taxon>Endopterygota</taxon>
        <taxon>Coleoptera</taxon>
        <taxon>Polyphaga</taxon>
        <taxon>Cucujiformia</taxon>
        <taxon>Tenebrionidae</taxon>
        <taxon>Zophobas</taxon>
    </lineage>
</organism>
<sequence>MFSGCEDDRKVAPSQYIGLHGRYTLVCDPKASVFKGILFSSRLISLAVLIPLPVVPPDQRYVVAFFLSPALYLQRHPEPERTTVPGRIPYS</sequence>
<gene>
    <name evidence="1" type="ORF">Zmor_007440</name>
</gene>